<evidence type="ECO:0000313" key="4">
    <source>
        <dbReference type="Proteomes" id="UP000518300"/>
    </source>
</evidence>
<protein>
    <submittedName>
        <fullName evidence="3">DUF4175 domain-containing protein</fullName>
    </submittedName>
</protein>
<keyword evidence="1" id="KW-0175">Coiled coil</keyword>
<sequence length="719" mass="76360">MNQTVEDAQQAARAAAEAARKAAEAAAAAAAERNVQKARELEARAKSLAEAAAKAAQKANNAAAKLSDALEKLENRGRGDVKLAAAVEKATAAAKAAKASATAAANSAAAATRARSQKPVDRYESMKDRKLELGANPPPASSEKKWHPPMAPPATPPGPGFFSRPPDFLTRPPAPPQPPTPTERLELARERRFEQADRSARPFGEAIPRDLSYGALPRPGTPEIKRGAFYEKSLETPKKTVGGTKLNGGVDVTSEYQRSVKASPPRLQPGSGLTTVTFEVKQERKEEVFTGASVDNGLVVGKAGYKYSQSNELTYELTVPASDARRYQDNPQLAPDPFDVRSLPVGSTLVVKMEDLRGHGVVAEAGRVVGTLPGQKKLGLDAKPDPDATPEEAAQPPINRVFAGGRLETGGADITGRSVAVERVDANTVRLVTGSTEGLKGAFSLSGYVEDEDGLFEATGKAEVEKSFTTQTQKSLELDLRKPGADAVYDYFLKHGQLPPGGGNAAVGSADIYQSSFKNGGKLEGSGRLGSVTGGIAVGTEYGIDHKQTFQDDGAVSSEFTVSNGDRTLQLNRAYKADGTVDPEGTRTHYVVQGAPPEVAEGLQRSFNPVPTSRPVPIQGPQNLELRFTPQDAWTLSHVAKDYVGSWEQRNNQTFNSAAEPLIWALAEAKSPEEAATALMDAGGRHEDYRGLTALSDFYQEGTTHGRRLPGVILVVPAQ</sequence>
<dbReference type="AlphaFoldDB" id="A0A848L6F9"/>
<proteinExistence type="predicted"/>
<feature type="compositionally biased region" description="Pro residues" evidence="2">
    <location>
        <begin position="172"/>
        <end position="181"/>
    </location>
</feature>
<gene>
    <name evidence="3" type="ORF">HG543_04370</name>
</gene>
<feature type="compositionally biased region" description="Pro residues" evidence="2">
    <location>
        <begin position="149"/>
        <end position="159"/>
    </location>
</feature>
<evidence type="ECO:0000313" key="3">
    <source>
        <dbReference type="EMBL" id="NMO14097.1"/>
    </source>
</evidence>
<organism evidence="3 4">
    <name type="scientific">Pyxidicoccus fallax</name>
    <dbReference type="NCBI Taxonomy" id="394095"/>
    <lineage>
        <taxon>Bacteria</taxon>
        <taxon>Pseudomonadati</taxon>
        <taxon>Myxococcota</taxon>
        <taxon>Myxococcia</taxon>
        <taxon>Myxococcales</taxon>
        <taxon>Cystobacterineae</taxon>
        <taxon>Myxococcaceae</taxon>
        <taxon>Pyxidicoccus</taxon>
    </lineage>
</organism>
<reference evidence="3 4" key="1">
    <citation type="submission" date="2020-04" db="EMBL/GenBank/DDBJ databases">
        <title>Draft genome of Pyxidicoccus fallax type strain.</title>
        <authorList>
            <person name="Whitworth D.E."/>
        </authorList>
    </citation>
    <scope>NUCLEOTIDE SEQUENCE [LARGE SCALE GENOMIC DNA]</scope>
    <source>
        <strain evidence="3 4">DSM 14698</strain>
    </source>
</reference>
<dbReference type="Proteomes" id="UP000518300">
    <property type="component" value="Unassembled WGS sequence"/>
</dbReference>
<accession>A0A848L6F9</accession>
<dbReference type="EMBL" id="JABBJJ010000012">
    <property type="protein sequence ID" value="NMO14097.1"/>
    <property type="molecule type" value="Genomic_DNA"/>
</dbReference>
<evidence type="ECO:0000256" key="1">
    <source>
        <dbReference type="SAM" id="Coils"/>
    </source>
</evidence>
<keyword evidence="4" id="KW-1185">Reference proteome</keyword>
<feature type="compositionally biased region" description="Basic and acidic residues" evidence="2">
    <location>
        <begin position="118"/>
        <end position="132"/>
    </location>
</feature>
<comment type="caution">
    <text evidence="3">The sequence shown here is derived from an EMBL/GenBank/DDBJ whole genome shotgun (WGS) entry which is preliminary data.</text>
</comment>
<feature type="compositionally biased region" description="Basic and acidic residues" evidence="2">
    <location>
        <begin position="183"/>
        <end position="200"/>
    </location>
</feature>
<evidence type="ECO:0000256" key="2">
    <source>
        <dbReference type="SAM" id="MobiDB-lite"/>
    </source>
</evidence>
<feature type="region of interest" description="Disordered" evidence="2">
    <location>
        <begin position="95"/>
        <end position="224"/>
    </location>
</feature>
<feature type="coiled-coil region" evidence="1">
    <location>
        <begin position="5"/>
        <end position="76"/>
    </location>
</feature>
<name>A0A848L6F9_9BACT</name>
<dbReference type="RefSeq" id="WP_169343377.1">
    <property type="nucleotide sequence ID" value="NZ_JABBJJ010000012.1"/>
</dbReference>
<feature type="compositionally biased region" description="Low complexity" evidence="2">
    <location>
        <begin position="95"/>
        <end position="114"/>
    </location>
</feature>